<reference evidence="4 5" key="1">
    <citation type="submission" date="2018-09" db="EMBL/GenBank/DDBJ databases">
        <authorList>
            <person name="Tagini F."/>
        </authorList>
    </citation>
    <scope>NUCLEOTIDE SEQUENCE [LARGE SCALE GENOMIC DNA]</scope>
    <source>
        <strain evidence="3 4">MK4</strain>
        <strain evidence="2 5">MK42</strain>
    </source>
</reference>
<proteinExistence type="predicted"/>
<protein>
    <submittedName>
        <fullName evidence="2">Uncharacterized protein</fullName>
    </submittedName>
</protein>
<gene>
    <name evidence="2" type="ORF">LAUMK42_03184</name>
    <name evidence="3" type="ORF">LAUMK4_03132</name>
</gene>
<feature type="compositionally biased region" description="Basic residues" evidence="1">
    <location>
        <begin position="116"/>
        <end position="126"/>
    </location>
</feature>
<feature type="region of interest" description="Disordered" evidence="1">
    <location>
        <begin position="82"/>
        <end position="178"/>
    </location>
</feature>
<evidence type="ECO:0000313" key="5">
    <source>
        <dbReference type="Proteomes" id="UP000279331"/>
    </source>
</evidence>
<evidence type="ECO:0000313" key="4">
    <source>
        <dbReference type="Proteomes" id="UP000271464"/>
    </source>
</evidence>
<organism evidence="2 5">
    <name type="scientific">Mycobacterium persicum</name>
    <dbReference type="NCBI Taxonomy" id="1487726"/>
    <lineage>
        <taxon>Bacteria</taxon>
        <taxon>Bacillati</taxon>
        <taxon>Actinomycetota</taxon>
        <taxon>Actinomycetes</taxon>
        <taxon>Mycobacteriales</taxon>
        <taxon>Mycobacteriaceae</taxon>
        <taxon>Mycobacterium</taxon>
    </lineage>
</organism>
<dbReference type="EMBL" id="UPHL01000090">
    <property type="protein sequence ID" value="VAZ84363.1"/>
    <property type="molecule type" value="Genomic_DNA"/>
</dbReference>
<evidence type="ECO:0000313" key="2">
    <source>
        <dbReference type="EMBL" id="VAZ84363.1"/>
    </source>
</evidence>
<feature type="compositionally biased region" description="Polar residues" evidence="1">
    <location>
        <begin position="34"/>
        <end position="43"/>
    </location>
</feature>
<keyword evidence="4" id="KW-1185">Reference proteome</keyword>
<dbReference type="EMBL" id="UPHM01000086">
    <property type="protein sequence ID" value="VAZ95382.1"/>
    <property type="molecule type" value="Genomic_DNA"/>
</dbReference>
<dbReference type="Proteomes" id="UP000271464">
    <property type="component" value="Unassembled WGS sequence"/>
</dbReference>
<feature type="compositionally biased region" description="Basic and acidic residues" evidence="1">
    <location>
        <begin position="82"/>
        <end position="91"/>
    </location>
</feature>
<evidence type="ECO:0000313" key="3">
    <source>
        <dbReference type="EMBL" id="VAZ95382.1"/>
    </source>
</evidence>
<feature type="compositionally biased region" description="Basic and acidic residues" evidence="1">
    <location>
        <begin position="127"/>
        <end position="137"/>
    </location>
</feature>
<dbReference type="Proteomes" id="UP000279331">
    <property type="component" value="Unassembled WGS sequence"/>
</dbReference>
<dbReference type="AlphaFoldDB" id="A0AB38UVB6"/>
<comment type="caution">
    <text evidence="2">The sequence shown here is derived from an EMBL/GenBank/DDBJ whole genome shotgun (WGS) entry which is preliminary data.</text>
</comment>
<feature type="region of interest" description="Disordered" evidence="1">
    <location>
        <begin position="13"/>
        <end position="54"/>
    </location>
</feature>
<sequence length="236" mass="25072">MTAVPRAAVAAVAQQQTAGATVPSRSPVRPVTDQRPTPQSQGGSVDHIQQARDRRLQRCRAYRLDTGIRAGSRVQGKHELVVKEGRPRAEGLKSVAMSAEQGRKGGGDLVGGSGQHVRRGRRRNRTRRGDGGPDARQLRGRGRQLRRGRDDQRHRVPPHGSANGSYRDPYAPSGALGGRGWAQVACKTSGGPGSGDSGTFSRCISQPAMLWNSGAAEWPGLPSALRSGLSIISPIT</sequence>
<accession>A0AB38UVB6</accession>
<feature type="compositionally biased region" description="Low complexity" evidence="1">
    <location>
        <begin position="13"/>
        <end position="22"/>
    </location>
</feature>
<evidence type="ECO:0000256" key="1">
    <source>
        <dbReference type="SAM" id="MobiDB-lite"/>
    </source>
</evidence>
<name>A0AB38UVB6_9MYCO</name>